<evidence type="ECO:0000313" key="3">
    <source>
        <dbReference type="Proteomes" id="UP000825701"/>
    </source>
</evidence>
<proteinExistence type="predicted"/>
<dbReference type="PANTHER" id="PTHR40114:SF1">
    <property type="entry name" value="SLR0698 PROTEIN"/>
    <property type="match status" value="1"/>
</dbReference>
<dbReference type="InterPro" id="IPR012042">
    <property type="entry name" value="NeuTTM/CthTTM-like"/>
</dbReference>
<dbReference type="InterPro" id="IPR023577">
    <property type="entry name" value="CYTH_domain"/>
</dbReference>
<dbReference type="RefSeq" id="WP_261405290.1">
    <property type="nucleotide sequence ID" value="NZ_CP081869.1"/>
</dbReference>
<keyword evidence="3" id="KW-1185">Reference proteome</keyword>
<reference evidence="2" key="1">
    <citation type="submission" date="2021-08" db="EMBL/GenBank/DDBJ databases">
        <authorList>
            <person name="Zhang H."/>
            <person name="Xu M."/>
            <person name="Yu Z."/>
            <person name="Yang L."/>
            <person name="Cai Y."/>
        </authorList>
    </citation>
    <scope>NUCLEOTIDE SEQUENCE</scope>
    <source>
        <strain evidence="2">CHL1</strain>
    </source>
</reference>
<dbReference type="Gene3D" id="2.40.320.10">
    <property type="entry name" value="Hypothetical Protein Pfu-838710-001"/>
    <property type="match status" value="1"/>
</dbReference>
<evidence type="ECO:0000313" key="2">
    <source>
        <dbReference type="EMBL" id="QZO01926.1"/>
    </source>
</evidence>
<dbReference type="Pfam" id="PF01928">
    <property type="entry name" value="CYTH"/>
    <property type="match status" value="1"/>
</dbReference>
<name>A0A9E6RI79_9HYPH</name>
<dbReference type="PIRSF" id="PIRSF016487">
    <property type="entry name" value="CYTH_UCP016487"/>
    <property type="match status" value="1"/>
</dbReference>
<dbReference type="CDD" id="cd07891">
    <property type="entry name" value="CYTH-like_CthTTM-like_1"/>
    <property type="match status" value="1"/>
</dbReference>
<accession>A0A9E6RI79</accession>
<protein>
    <submittedName>
        <fullName evidence="2">CYTH domain-containing protein</fullName>
    </submittedName>
</protein>
<organism evidence="2 3">
    <name type="scientific">Chenggangzhangella methanolivorans</name>
    <dbReference type="NCBI Taxonomy" id="1437009"/>
    <lineage>
        <taxon>Bacteria</taxon>
        <taxon>Pseudomonadati</taxon>
        <taxon>Pseudomonadota</taxon>
        <taxon>Alphaproteobacteria</taxon>
        <taxon>Hyphomicrobiales</taxon>
        <taxon>Methylopilaceae</taxon>
        <taxon>Chenggangzhangella</taxon>
    </lineage>
</organism>
<gene>
    <name evidence="2" type="ORF">K6K41_11750</name>
</gene>
<dbReference type="InterPro" id="IPR033469">
    <property type="entry name" value="CYTH-like_dom_sf"/>
</dbReference>
<sequence length="169" mass="18576">MRFEIERKFLVANDGWRAAATGVRRLTDGLIGQAARGKARVRLEQDRAWLTVKGVRSGGIARPEFEYEIPRVDAEAMLRNVCTGCLIEKARHSVPYAGLTWEVDVFGGALAGIVLAEVELKDEAQSFAAPDWLGEEVTGDPRFRLSRLLNLCNGFEGQVTMDDVLAAAV</sequence>
<dbReference type="EMBL" id="CP081869">
    <property type="protein sequence ID" value="QZO01926.1"/>
    <property type="molecule type" value="Genomic_DNA"/>
</dbReference>
<dbReference type="KEGG" id="cmet:K6K41_11750"/>
<dbReference type="SMART" id="SM01118">
    <property type="entry name" value="CYTH"/>
    <property type="match status" value="1"/>
</dbReference>
<feature type="domain" description="CYTH" evidence="1">
    <location>
        <begin position="2"/>
        <end position="151"/>
    </location>
</feature>
<dbReference type="AlphaFoldDB" id="A0A9E6RI79"/>
<dbReference type="Proteomes" id="UP000825701">
    <property type="component" value="Chromosome"/>
</dbReference>
<dbReference type="PANTHER" id="PTHR40114">
    <property type="entry name" value="SLR0698 PROTEIN"/>
    <property type="match status" value="1"/>
</dbReference>
<evidence type="ECO:0000259" key="1">
    <source>
        <dbReference type="SMART" id="SM01118"/>
    </source>
</evidence>
<dbReference type="SUPFAM" id="SSF55154">
    <property type="entry name" value="CYTH-like phosphatases"/>
    <property type="match status" value="1"/>
</dbReference>